<gene>
    <name evidence="3" type="ORF">ACFOZ8_23745</name>
</gene>
<evidence type="ECO:0000313" key="4">
    <source>
        <dbReference type="Proteomes" id="UP001595715"/>
    </source>
</evidence>
<dbReference type="Gene3D" id="1.20.140.10">
    <property type="entry name" value="Butyryl-CoA Dehydrogenase, subunit A, domain 3"/>
    <property type="match status" value="1"/>
</dbReference>
<evidence type="ECO:0000259" key="2">
    <source>
        <dbReference type="Pfam" id="PF08028"/>
    </source>
</evidence>
<keyword evidence="1" id="KW-0560">Oxidoreductase</keyword>
<reference evidence="4" key="1">
    <citation type="journal article" date="2019" name="Int. J. Syst. Evol. Microbiol.">
        <title>The Global Catalogue of Microorganisms (GCM) 10K type strain sequencing project: providing services to taxonomists for standard genome sequencing and annotation.</title>
        <authorList>
            <consortium name="The Broad Institute Genomics Platform"/>
            <consortium name="The Broad Institute Genome Sequencing Center for Infectious Disease"/>
            <person name="Wu L."/>
            <person name="Ma J."/>
        </authorList>
    </citation>
    <scope>NUCLEOTIDE SEQUENCE [LARGE SCALE GENOMIC DNA]</scope>
    <source>
        <strain evidence="4">IBRC-M 10987</strain>
    </source>
</reference>
<sequence>MTIRELTSSVSTRMEELILQEAHKWTLSRPFGDELSCAVDYARRIADLAAGDLPAAIRLAMHLTAAWGLRLMPSDLPANRYFAEVRNNGHLFAGLHDMDPNEPNSSSFLATPTEGGFRFNGTSGQLHLDSRVHYVPVCGRIVHPGEQPEFAFAVIPVTARGVVLSRDSDAMNANEAEGMNFGRGHVQLQDVFVQADETVLFASSESEILDNFALLHRLNVSAIYLGIARSALACACESAKASHVPQWGLPLSRFPGTQFLVADAAILLETCESQLSTYADRLNRLFGEQGGDRRLAADTGLITMEYAVDTTRKILHLAMKITGISSILSGHPLANLYGLLRSPMFDLGQTDSAHNRDRIAKAVMEATSVS</sequence>
<dbReference type="Proteomes" id="UP001595715">
    <property type="component" value="Unassembled WGS sequence"/>
</dbReference>
<dbReference type="InterPro" id="IPR013107">
    <property type="entry name" value="Acyl-CoA_DH_C"/>
</dbReference>
<dbReference type="InterPro" id="IPR036250">
    <property type="entry name" value="AcylCo_DH-like_C"/>
</dbReference>
<dbReference type="InterPro" id="IPR009100">
    <property type="entry name" value="AcylCoA_DH/oxidase_NM_dom_sf"/>
</dbReference>
<keyword evidence="4" id="KW-1185">Reference proteome</keyword>
<feature type="domain" description="Acyl-CoA dehydrogenase C-terminal" evidence="2">
    <location>
        <begin position="220"/>
        <end position="333"/>
    </location>
</feature>
<evidence type="ECO:0000313" key="3">
    <source>
        <dbReference type="EMBL" id="MFC4102640.1"/>
    </source>
</evidence>
<accession>A0ABV8K9D4</accession>
<organism evidence="3 4">
    <name type="scientific">Paenibacillus xanthanilyticus</name>
    <dbReference type="NCBI Taxonomy" id="1783531"/>
    <lineage>
        <taxon>Bacteria</taxon>
        <taxon>Bacillati</taxon>
        <taxon>Bacillota</taxon>
        <taxon>Bacilli</taxon>
        <taxon>Bacillales</taxon>
        <taxon>Paenibacillaceae</taxon>
        <taxon>Paenibacillus</taxon>
    </lineage>
</organism>
<dbReference type="SUPFAM" id="SSF47203">
    <property type="entry name" value="Acyl-CoA dehydrogenase C-terminal domain-like"/>
    <property type="match status" value="1"/>
</dbReference>
<comment type="caution">
    <text evidence="3">The sequence shown here is derived from an EMBL/GenBank/DDBJ whole genome shotgun (WGS) entry which is preliminary data.</text>
</comment>
<dbReference type="SUPFAM" id="SSF56645">
    <property type="entry name" value="Acyl-CoA dehydrogenase NM domain-like"/>
    <property type="match status" value="1"/>
</dbReference>
<proteinExistence type="predicted"/>
<protein>
    <recommendedName>
        <fullName evidence="2">Acyl-CoA dehydrogenase C-terminal domain-containing protein</fullName>
    </recommendedName>
</protein>
<evidence type="ECO:0000256" key="1">
    <source>
        <dbReference type="ARBA" id="ARBA00023002"/>
    </source>
</evidence>
<dbReference type="EMBL" id="JBHSAM010000034">
    <property type="protein sequence ID" value="MFC4102640.1"/>
    <property type="molecule type" value="Genomic_DNA"/>
</dbReference>
<dbReference type="RefSeq" id="WP_377721258.1">
    <property type="nucleotide sequence ID" value="NZ_JBHSAM010000034.1"/>
</dbReference>
<dbReference type="Pfam" id="PF08028">
    <property type="entry name" value="Acyl-CoA_dh_2"/>
    <property type="match status" value="1"/>
</dbReference>
<name>A0ABV8K9D4_9BACL</name>